<protein>
    <submittedName>
        <fullName evidence="2">Enoyl-CoA hydratase-related protein</fullName>
    </submittedName>
</protein>
<reference evidence="3" key="1">
    <citation type="journal article" date="2019" name="Int. J. Syst. Evol. Microbiol.">
        <title>The Global Catalogue of Microorganisms (GCM) 10K type strain sequencing project: providing services to taxonomists for standard genome sequencing and annotation.</title>
        <authorList>
            <consortium name="The Broad Institute Genomics Platform"/>
            <consortium name="The Broad Institute Genome Sequencing Center for Infectious Disease"/>
            <person name="Wu L."/>
            <person name="Ma J."/>
        </authorList>
    </citation>
    <scope>NUCLEOTIDE SEQUENCE [LARGE SCALE GENOMIC DNA]</scope>
    <source>
        <strain evidence="3">JCM 18303</strain>
    </source>
</reference>
<name>A0ABP9QD95_9PSEU</name>
<organism evidence="2 3">
    <name type="scientific">Pseudonocardia eucalypti</name>
    <dbReference type="NCBI Taxonomy" id="648755"/>
    <lineage>
        <taxon>Bacteria</taxon>
        <taxon>Bacillati</taxon>
        <taxon>Actinomycetota</taxon>
        <taxon>Actinomycetes</taxon>
        <taxon>Pseudonocardiales</taxon>
        <taxon>Pseudonocardiaceae</taxon>
        <taxon>Pseudonocardia</taxon>
    </lineage>
</organism>
<dbReference type="EMBL" id="BAABJP010000020">
    <property type="protein sequence ID" value="GAA5159958.1"/>
    <property type="molecule type" value="Genomic_DNA"/>
</dbReference>
<dbReference type="Gene3D" id="3.90.226.10">
    <property type="entry name" value="2-enoyl-CoA Hydratase, Chain A, domain 1"/>
    <property type="match status" value="1"/>
</dbReference>
<dbReference type="InterPro" id="IPR001753">
    <property type="entry name" value="Enoyl-CoA_hydra/iso"/>
</dbReference>
<evidence type="ECO:0000313" key="2">
    <source>
        <dbReference type="EMBL" id="GAA5159958.1"/>
    </source>
</evidence>
<dbReference type="InterPro" id="IPR029045">
    <property type="entry name" value="ClpP/crotonase-like_dom_sf"/>
</dbReference>
<dbReference type="Proteomes" id="UP001428817">
    <property type="component" value="Unassembled WGS sequence"/>
</dbReference>
<dbReference type="RefSeq" id="WP_185060446.1">
    <property type="nucleotide sequence ID" value="NZ_BAABJP010000020.1"/>
</dbReference>
<evidence type="ECO:0000256" key="1">
    <source>
        <dbReference type="ARBA" id="ARBA00005254"/>
    </source>
</evidence>
<dbReference type="PANTHER" id="PTHR43459">
    <property type="entry name" value="ENOYL-COA HYDRATASE"/>
    <property type="match status" value="1"/>
</dbReference>
<dbReference type="Gene3D" id="1.10.12.10">
    <property type="entry name" value="Lyase 2-enoyl-coa Hydratase, Chain A, domain 2"/>
    <property type="match status" value="1"/>
</dbReference>
<keyword evidence="3" id="KW-1185">Reference proteome</keyword>
<accession>A0ABP9QD95</accession>
<evidence type="ECO:0000313" key="3">
    <source>
        <dbReference type="Proteomes" id="UP001428817"/>
    </source>
</evidence>
<dbReference type="CDD" id="cd06558">
    <property type="entry name" value="crotonase-like"/>
    <property type="match status" value="1"/>
</dbReference>
<dbReference type="Pfam" id="PF00378">
    <property type="entry name" value="ECH_1"/>
    <property type="match status" value="1"/>
</dbReference>
<sequence>MSDRTVLEIADGLARLRLTRPDRRNAIDMAMAGGIAERMDQLVAATDGGDVRAVLIEAEGPAFTVGGDVDHLAGQLDRLSAELDDMITRFHGALARLAELPVPVVTAARGAVAGGGLGLFWCADLAIAGDDLRIATGFARLALSGDGGSSWHLPRLVGLRRAQELLLGGRVLDAAEALDWGLVTRVVPADELATHALAVARELVEGPTYAFGRMKRLLRESGGNTYREQLEAERAAIVDCGATSDGREGLAAFAERRSPRFTGR</sequence>
<proteinExistence type="inferred from homology"/>
<comment type="caution">
    <text evidence="2">The sequence shown here is derived from an EMBL/GenBank/DDBJ whole genome shotgun (WGS) entry which is preliminary data.</text>
</comment>
<dbReference type="InterPro" id="IPR014748">
    <property type="entry name" value="Enoyl-CoA_hydra_C"/>
</dbReference>
<gene>
    <name evidence="2" type="ORF">GCM10023321_41810</name>
</gene>
<dbReference type="PANTHER" id="PTHR43459:SF1">
    <property type="entry name" value="EG:BACN32G11.4 PROTEIN"/>
    <property type="match status" value="1"/>
</dbReference>
<comment type="similarity">
    <text evidence="1">Belongs to the enoyl-CoA hydratase/isomerase family.</text>
</comment>
<dbReference type="SUPFAM" id="SSF52096">
    <property type="entry name" value="ClpP/crotonase"/>
    <property type="match status" value="1"/>
</dbReference>